<keyword evidence="2" id="KW-1185">Reference proteome</keyword>
<dbReference type="AlphaFoldDB" id="A0ABD0P1B1"/>
<dbReference type="Proteomes" id="UP001529510">
    <property type="component" value="Unassembled WGS sequence"/>
</dbReference>
<name>A0ABD0P1B1_CIRMR</name>
<feature type="non-terminal residue" evidence="1">
    <location>
        <position position="1"/>
    </location>
</feature>
<evidence type="ECO:0000313" key="1">
    <source>
        <dbReference type="EMBL" id="KAL0167908.1"/>
    </source>
</evidence>
<protein>
    <submittedName>
        <fullName evidence="1">Uncharacterized protein</fullName>
    </submittedName>
</protein>
<gene>
    <name evidence="1" type="ORF">M9458_036130</name>
</gene>
<feature type="non-terminal residue" evidence="1">
    <location>
        <position position="56"/>
    </location>
</feature>
<organism evidence="1 2">
    <name type="scientific">Cirrhinus mrigala</name>
    <name type="common">Mrigala</name>
    <dbReference type="NCBI Taxonomy" id="683832"/>
    <lineage>
        <taxon>Eukaryota</taxon>
        <taxon>Metazoa</taxon>
        <taxon>Chordata</taxon>
        <taxon>Craniata</taxon>
        <taxon>Vertebrata</taxon>
        <taxon>Euteleostomi</taxon>
        <taxon>Actinopterygii</taxon>
        <taxon>Neopterygii</taxon>
        <taxon>Teleostei</taxon>
        <taxon>Ostariophysi</taxon>
        <taxon>Cypriniformes</taxon>
        <taxon>Cyprinidae</taxon>
        <taxon>Labeoninae</taxon>
        <taxon>Labeonini</taxon>
        <taxon>Cirrhinus</taxon>
    </lineage>
</organism>
<proteinExistence type="predicted"/>
<comment type="caution">
    <text evidence="1">The sequence shown here is derived from an EMBL/GenBank/DDBJ whole genome shotgun (WGS) entry which is preliminary data.</text>
</comment>
<accession>A0ABD0P1B1</accession>
<sequence length="56" mass="6285">SLLLETVPGLIKLNNEQTAAAAAPRKCPDQQWSFQALCQAQQEQRESLLQQQTMET</sequence>
<dbReference type="EMBL" id="JAMKFB020000018">
    <property type="protein sequence ID" value="KAL0167908.1"/>
    <property type="molecule type" value="Genomic_DNA"/>
</dbReference>
<evidence type="ECO:0000313" key="2">
    <source>
        <dbReference type="Proteomes" id="UP001529510"/>
    </source>
</evidence>
<reference evidence="1 2" key="1">
    <citation type="submission" date="2024-05" db="EMBL/GenBank/DDBJ databases">
        <title>Genome sequencing and assembly of Indian major carp, Cirrhinus mrigala (Hamilton, 1822).</title>
        <authorList>
            <person name="Mohindra V."/>
            <person name="Chowdhury L.M."/>
            <person name="Lal K."/>
            <person name="Jena J.K."/>
        </authorList>
    </citation>
    <scope>NUCLEOTIDE SEQUENCE [LARGE SCALE GENOMIC DNA]</scope>
    <source>
        <strain evidence="1">CM1030</strain>
        <tissue evidence="1">Blood</tissue>
    </source>
</reference>